<dbReference type="InterPro" id="IPR036412">
    <property type="entry name" value="HAD-like_sf"/>
</dbReference>
<dbReference type="Pfam" id="PF00702">
    <property type="entry name" value="Hydrolase"/>
    <property type="match status" value="1"/>
</dbReference>
<dbReference type="PANTHER" id="PTHR43316:SF3">
    <property type="entry name" value="HALOACID DEHALOGENASE, TYPE II (AFU_ORTHOLOGUE AFUA_2G07750)-RELATED"/>
    <property type="match status" value="1"/>
</dbReference>
<dbReference type="InterPro" id="IPR006328">
    <property type="entry name" value="2-HAD"/>
</dbReference>
<dbReference type="InterPro" id="IPR051540">
    <property type="entry name" value="S-2-haloacid_dehalogenase"/>
</dbReference>
<proteinExistence type="inferred from homology"/>
<dbReference type="PRINTS" id="PR00413">
    <property type="entry name" value="HADHALOGNASE"/>
</dbReference>
<evidence type="ECO:0000256" key="2">
    <source>
        <dbReference type="ARBA" id="ARBA00022801"/>
    </source>
</evidence>
<dbReference type="AlphaFoldDB" id="A0A1E5LCD9"/>
<dbReference type="OrthoDB" id="264363at2"/>
<evidence type="ECO:0000256" key="1">
    <source>
        <dbReference type="ARBA" id="ARBA00008106"/>
    </source>
</evidence>
<dbReference type="STRING" id="1305675.BFG57_17785"/>
<keyword evidence="4" id="KW-1185">Reference proteome</keyword>
<dbReference type="InterPro" id="IPR023214">
    <property type="entry name" value="HAD_sf"/>
</dbReference>
<dbReference type="Proteomes" id="UP000095209">
    <property type="component" value="Unassembled WGS sequence"/>
</dbReference>
<comment type="similarity">
    <text evidence="1">Belongs to the HAD-like hydrolase superfamily. S-2-haloalkanoic acid dehalogenase family.</text>
</comment>
<dbReference type="Gene3D" id="1.10.150.240">
    <property type="entry name" value="Putative phosphatase, domain 2"/>
    <property type="match status" value="1"/>
</dbReference>
<dbReference type="CDD" id="cd02588">
    <property type="entry name" value="HAD_L2-DEX"/>
    <property type="match status" value="1"/>
</dbReference>
<dbReference type="SUPFAM" id="SSF56784">
    <property type="entry name" value="HAD-like"/>
    <property type="match status" value="1"/>
</dbReference>
<evidence type="ECO:0000313" key="4">
    <source>
        <dbReference type="Proteomes" id="UP000095209"/>
    </source>
</evidence>
<dbReference type="InterPro" id="IPR006439">
    <property type="entry name" value="HAD-SF_hydro_IA"/>
</dbReference>
<dbReference type="SFLD" id="SFLDG01135">
    <property type="entry name" value="C1.5.6:_HAD__Beta-PGM__Phospha"/>
    <property type="match status" value="1"/>
</dbReference>
<gene>
    <name evidence="3" type="ORF">BFG57_17785</name>
</gene>
<keyword evidence="2" id="KW-0378">Hydrolase</keyword>
<dbReference type="RefSeq" id="WP_069718229.1">
    <property type="nucleotide sequence ID" value="NZ_MJEH01000046.1"/>
</dbReference>
<dbReference type="NCBIfam" id="TIGR01428">
    <property type="entry name" value="HAD_type_II"/>
    <property type="match status" value="1"/>
</dbReference>
<dbReference type="SFLD" id="SFLDF00045">
    <property type="entry name" value="2-haloacid_dehalogenase"/>
    <property type="match status" value="1"/>
</dbReference>
<dbReference type="PANTHER" id="PTHR43316">
    <property type="entry name" value="HYDROLASE, HALOACID DELAHOGENASE-RELATED"/>
    <property type="match status" value="1"/>
</dbReference>
<accession>A0A1E5LCD9</accession>
<protein>
    <submittedName>
        <fullName evidence="3">Haloacid dehalogenase, type II</fullName>
    </submittedName>
</protein>
<evidence type="ECO:0000313" key="3">
    <source>
        <dbReference type="EMBL" id="OEH91754.1"/>
    </source>
</evidence>
<dbReference type="SFLD" id="SFLDG01129">
    <property type="entry name" value="C1.5:_HAD__Beta-PGM__Phosphata"/>
    <property type="match status" value="1"/>
</dbReference>
<dbReference type="EMBL" id="MJEH01000046">
    <property type="protein sequence ID" value="OEH91754.1"/>
    <property type="molecule type" value="Genomic_DNA"/>
</dbReference>
<name>A0A1E5LCD9_9BACI</name>
<dbReference type="NCBIfam" id="TIGR01493">
    <property type="entry name" value="HAD-SF-IA-v2"/>
    <property type="match status" value="1"/>
</dbReference>
<comment type="caution">
    <text evidence="3">The sequence shown here is derived from an EMBL/GenBank/DDBJ whole genome shotgun (WGS) entry which is preliminary data.</text>
</comment>
<dbReference type="Gene3D" id="3.40.50.1000">
    <property type="entry name" value="HAD superfamily/HAD-like"/>
    <property type="match status" value="1"/>
</dbReference>
<dbReference type="GO" id="GO:0019120">
    <property type="term" value="F:hydrolase activity, acting on acid halide bonds, in C-halide compounds"/>
    <property type="evidence" value="ECO:0007669"/>
    <property type="project" value="InterPro"/>
</dbReference>
<organism evidence="3 4">
    <name type="scientific">Bacillus solimangrovi</name>
    <dbReference type="NCBI Taxonomy" id="1305675"/>
    <lineage>
        <taxon>Bacteria</taxon>
        <taxon>Bacillati</taxon>
        <taxon>Bacillota</taxon>
        <taxon>Bacilli</taxon>
        <taxon>Bacillales</taxon>
        <taxon>Bacillaceae</taxon>
        <taxon>Bacillus</taxon>
    </lineage>
</organism>
<dbReference type="InterPro" id="IPR023198">
    <property type="entry name" value="PGP-like_dom2"/>
</dbReference>
<sequence>MTENIKAYVFDAYGTLFDVYSVFEEVEDIFPDKGEEISQLWRQKQIEYSFIRELIGRYRPFSQVTKEALQFACEQAGVSLNKEQEIRLMKKYNELTLYPEVKDVLHQLNPKQKAIFSNGSSDMLNPLIERYSLMNDLDSLITADLRKFYKPVPASYMTVIETLHVKRENVLFMSSNSWDIIGAKSFGFNTAWINRGGKVMDKLGIDPDFVYKDLTGILDHV</sequence>
<reference evidence="3 4" key="1">
    <citation type="submission" date="2016-08" db="EMBL/GenBank/DDBJ databases">
        <title>Genome of Bacillus solimangrovi GH2-4.</title>
        <authorList>
            <person name="Lim S."/>
            <person name="Kim B.-C."/>
        </authorList>
    </citation>
    <scope>NUCLEOTIDE SEQUENCE [LARGE SCALE GENOMIC DNA]</scope>
    <source>
        <strain evidence="3 4">GH2-4</strain>
    </source>
</reference>
<dbReference type="SFLD" id="SFLDS00003">
    <property type="entry name" value="Haloacid_Dehalogenase"/>
    <property type="match status" value="1"/>
</dbReference>